<dbReference type="Gene3D" id="1.10.238.10">
    <property type="entry name" value="EF-hand"/>
    <property type="match status" value="1"/>
</dbReference>
<reference evidence="3 4" key="1">
    <citation type="submission" date="2018-04" db="EMBL/GenBank/DDBJ databases">
        <title>The genome of golden apple snail Pomacea canaliculata provides insight into stress tolerance and invasive adaptation.</title>
        <authorList>
            <person name="Liu C."/>
            <person name="Liu B."/>
            <person name="Ren Y."/>
            <person name="Zhang Y."/>
            <person name="Wang H."/>
            <person name="Li S."/>
            <person name="Jiang F."/>
            <person name="Yin L."/>
            <person name="Zhang G."/>
            <person name="Qian W."/>
            <person name="Fan W."/>
        </authorList>
    </citation>
    <scope>NUCLEOTIDE SEQUENCE [LARGE SCALE GENOMIC DNA]</scope>
    <source>
        <strain evidence="3">SZHN2017</strain>
        <tissue evidence="3">Muscle</tissue>
    </source>
</reference>
<dbReference type="PROSITE" id="PS50222">
    <property type="entry name" value="EF_HAND_2"/>
    <property type="match status" value="1"/>
</dbReference>
<evidence type="ECO:0000259" key="2">
    <source>
        <dbReference type="PROSITE" id="PS50222"/>
    </source>
</evidence>
<gene>
    <name evidence="3" type="ORF">C0Q70_11081</name>
</gene>
<dbReference type="AlphaFoldDB" id="A0A2T7P524"/>
<dbReference type="GO" id="GO:0005509">
    <property type="term" value="F:calcium ion binding"/>
    <property type="evidence" value="ECO:0007669"/>
    <property type="project" value="InterPro"/>
</dbReference>
<feature type="region of interest" description="Disordered" evidence="1">
    <location>
        <begin position="425"/>
        <end position="455"/>
    </location>
</feature>
<feature type="region of interest" description="Disordered" evidence="1">
    <location>
        <begin position="81"/>
        <end position="128"/>
    </location>
</feature>
<feature type="compositionally biased region" description="Low complexity" evidence="1">
    <location>
        <begin position="105"/>
        <end position="122"/>
    </location>
</feature>
<dbReference type="SUPFAM" id="SSF47473">
    <property type="entry name" value="EF-hand"/>
    <property type="match status" value="1"/>
</dbReference>
<proteinExistence type="predicted"/>
<feature type="region of interest" description="Disordered" evidence="1">
    <location>
        <begin position="36"/>
        <end position="58"/>
    </location>
</feature>
<evidence type="ECO:0000313" key="4">
    <source>
        <dbReference type="Proteomes" id="UP000245119"/>
    </source>
</evidence>
<keyword evidence="4" id="KW-1185">Reference proteome</keyword>
<feature type="domain" description="EF-hand" evidence="2">
    <location>
        <begin position="468"/>
        <end position="503"/>
    </location>
</feature>
<dbReference type="EMBL" id="PZQS01000006">
    <property type="protein sequence ID" value="PVD28493.1"/>
    <property type="molecule type" value="Genomic_DNA"/>
</dbReference>
<comment type="caution">
    <text evidence="3">The sequence shown here is derived from an EMBL/GenBank/DDBJ whole genome shotgun (WGS) entry which is preliminary data.</text>
</comment>
<organism evidence="3 4">
    <name type="scientific">Pomacea canaliculata</name>
    <name type="common">Golden apple snail</name>
    <dbReference type="NCBI Taxonomy" id="400727"/>
    <lineage>
        <taxon>Eukaryota</taxon>
        <taxon>Metazoa</taxon>
        <taxon>Spiralia</taxon>
        <taxon>Lophotrochozoa</taxon>
        <taxon>Mollusca</taxon>
        <taxon>Gastropoda</taxon>
        <taxon>Caenogastropoda</taxon>
        <taxon>Architaenioglossa</taxon>
        <taxon>Ampullarioidea</taxon>
        <taxon>Ampullariidae</taxon>
        <taxon>Pomacea</taxon>
    </lineage>
</organism>
<dbReference type="InterPro" id="IPR002048">
    <property type="entry name" value="EF_hand_dom"/>
</dbReference>
<feature type="compositionally biased region" description="Basic and acidic residues" evidence="1">
    <location>
        <begin position="83"/>
        <end position="92"/>
    </location>
</feature>
<dbReference type="InterPro" id="IPR011992">
    <property type="entry name" value="EF-hand-dom_pair"/>
</dbReference>
<dbReference type="OrthoDB" id="10007716at2759"/>
<evidence type="ECO:0000256" key="1">
    <source>
        <dbReference type="SAM" id="MobiDB-lite"/>
    </source>
</evidence>
<dbReference type="Proteomes" id="UP000245119">
    <property type="component" value="Linkage Group LG6"/>
</dbReference>
<evidence type="ECO:0000313" key="3">
    <source>
        <dbReference type="EMBL" id="PVD28493.1"/>
    </source>
</evidence>
<sequence length="638" mass="72065">MEVVNLPSDKDSSGNVTKNLLQGRQLPTVLMDTHPDASSYSCFRPPQPRHSLKYSNLKETDSTDHVSGILFSPLANDPSCQLVDDKLPDNNRSKSRSQKIKRHPSSILQLSSSSPAVTSHTSEQTYHGHTFKVNKIGQHGRNMYMDGPDYLVNPEPAPFTPQNFLSSTVLKRIPYSKRHQDMFGGSENNGTNQRGVILHTDRYAKFELPKGFESISLNQRDRLLAEMEYIEYLRGIRRRRELVPHRAELDLFMGGRKIEFEERFDLNREIQKLKSMAMPVKARDLFHGRGIQLPETHMSLKPRPVLDNHLNNGDIDDDVRSSAPSSLLRPPQSLMQDFDMAAFQRGISLSLVGMPQIRTAPRSHRFGPLPSIRNRTGIGFHHDGTSLSQSQSTIPQPGRSAASWVHEQRKFLMRRQGTNQIETDVTAEDKEHLPPAPPPTAGGTTTAGKKSNPLNPLKRGVELSVPEEQISNLRQTFQRLDTDKDGHLQYDQLRSQLPKEFSKEQEYFVKQVYELTSRDSFFGVDEFLMMSQLTERVAGLIGKAAEAYGSLDFDTLGDFIMKYVDQFQVHDSSQRGHITLGALREVLSQATGKIMDDGSPDWEKVMDSISLDYGTQVNKIDYLAHIPLFITMEGGQKQ</sequence>
<name>A0A2T7P524_POMCA</name>
<feature type="region of interest" description="Disordered" evidence="1">
    <location>
        <begin position="1"/>
        <end position="21"/>
    </location>
</feature>
<protein>
    <recommendedName>
        <fullName evidence="2">EF-hand domain-containing protein</fullName>
    </recommendedName>
</protein>
<feature type="compositionally biased region" description="Basic residues" evidence="1">
    <location>
        <begin position="93"/>
        <end position="104"/>
    </location>
</feature>
<accession>A0A2T7P524</accession>